<keyword evidence="2" id="KW-0186">Copper</keyword>
<reference evidence="6 7" key="1">
    <citation type="submission" date="2017-03" db="EMBL/GenBank/DDBJ databases">
        <title>An alternative strategy for trypanosome survival in the mammalian bloodstream revealed through genome and transcriptome analysis of the ubiquitous bovine parasite Trypanosoma (Megatrypanum) theileri.</title>
        <authorList>
            <person name="Kelly S."/>
            <person name="Ivens A."/>
            <person name="Mott A."/>
            <person name="O'Neill E."/>
            <person name="Emms D."/>
            <person name="Macleod O."/>
            <person name="Voorheis P."/>
            <person name="Matthews J."/>
            <person name="Matthews K."/>
            <person name="Carrington M."/>
        </authorList>
    </citation>
    <scope>NUCLEOTIDE SEQUENCE [LARGE SCALE GENOMIC DNA]</scope>
    <source>
        <strain evidence="6">Edinburgh</strain>
    </source>
</reference>
<dbReference type="Pfam" id="PF02630">
    <property type="entry name" value="SCO1-SenC"/>
    <property type="match status" value="1"/>
</dbReference>
<feature type="region of interest" description="Disordered" evidence="4">
    <location>
        <begin position="419"/>
        <end position="439"/>
    </location>
</feature>
<evidence type="ECO:0000256" key="2">
    <source>
        <dbReference type="PIRSR" id="PIRSR603782-1"/>
    </source>
</evidence>
<dbReference type="PANTHER" id="PTHR12151">
    <property type="entry name" value="ELECTRON TRANSPORT PROTIN SCO1/SENC FAMILY MEMBER"/>
    <property type="match status" value="1"/>
</dbReference>
<dbReference type="Gene3D" id="3.40.30.10">
    <property type="entry name" value="Glutaredoxin"/>
    <property type="match status" value="1"/>
</dbReference>
<name>A0A1X0P7F2_9TRYP</name>
<dbReference type="Proteomes" id="UP000192257">
    <property type="component" value="Unassembled WGS sequence"/>
</dbReference>
<feature type="binding site" evidence="2">
    <location>
        <position position="341"/>
    </location>
    <ligand>
        <name>Cu cation</name>
        <dbReference type="ChEBI" id="CHEBI:23378"/>
    </ligand>
</feature>
<dbReference type="STRING" id="67003.A0A1X0P7F2"/>
<accession>A0A1X0P7F2</accession>
<keyword evidence="5" id="KW-0812">Transmembrane</keyword>
<sequence>MRKRVTHVNYTLGCSIVAPMQYAQRMYFHHRSSYNSNNSSNNSNSSGIYSSNKCYYYHYYPSAQQFCSTRGVVLLRPHRRHCDLFILCGCARMASAGVGGGGGGMKDVDAAGKDLDVLDSSKPVHIRVAEARDSQVYTMQDYIERDEALTRSAQTLSGRISDVRDNPAWMLWALFLLGLGVMTVVVSIRVRREQMRFDPKLRSVRAFDSPQGPSIGGPFSLLGVDGRRYTDEDFRGKWMYIYFGFTNCPDVCPEEMAKMSRVIQHLDKKVGRDYWQPIFISLDPRRDTPEKIKEYLADFNPRILGLVGTQEEVEAAAREYRVYFAIPDEEAMSEEDYLVDHSIIMYLMDPDGKFSDYTTKEFQWFESYSKLLRRMMDYERNKVQKQREQGGTLEPGEQVANMKVANIATVLDEDGASALTSRQDAMQNRGQQPMMTVRR</sequence>
<evidence type="ECO:0000256" key="4">
    <source>
        <dbReference type="SAM" id="MobiDB-lite"/>
    </source>
</evidence>
<feature type="transmembrane region" description="Helical" evidence="5">
    <location>
        <begin position="169"/>
        <end position="190"/>
    </location>
</feature>
<comment type="similarity">
    <text evidence="1">Belongs to the SCO1/2 family.</text>
</comment>
<dbReference type="InterPro" id="IPR036249">
    <property type="entry name" value="Thioredoxin-like_sf"/>
</dbReference>
<dbReference type="PANTHER" id="PTHR12151:SF25">
    <property type="entry name" value="LINALOOL DEHYDRATASE_ISOMERASE DOMAIN-CONTAINING PROTEIN"/>
    <property type="match status" value="1"/>
</dbReference>
<evidence type="ECO:0000256" key="1">
    <source>
        <dbReference type="ARBA" id="ARBA00010996"/>
    </source>
</evidence>
<dbReference type="GO" id="GO:0046872">
    <property type="term" value="F:metal ion binding"/>
    <property type="evidence" value="ECO:0007669"/>
    <property type="project" value="UniProtKB-KW"/>
</dbReference>
<dbReference type="AlphaFoldDB" id="A0A1X0P7F2"/>
<feature type="binding site" evidence="2">
    <location>
        <position position="248"/>
    </location>
    <ligand>
        <name>Cu cation</name>
        <dbReference type="ChEBI" id="CHEBI:23378"/>
    </ligand>
</feature>
<proteinExistence type="inferred from homology"/>
<dbReference type="EMBL" id="NBCO01000002">
    <property type="protein sequence ID" value="ORC92862.1"/>
    <property type="molecule type" value="Genomic_DNA"/>
</dbReference>
<organism evidence="6 7">
    <name type="scientific">Trypanosoma theileri</name>
    <dbReference type="NCBI Taxonomy" id="67003"/>
    <lineage>
        <taxon>Eukaryota</taxon>
        <taxon>Discoba</taxon>
        <taxon>Euglenozoa</taxon>
        <taxon>Kinetoplastea</taxon>
        <taxon>Metakinetoplastina</taxon>
        <taxon>Trypanosomatida</taxon>
        <taxon>Trypanosomatidae</taxon>
        <taxon>Trypanosoma</taxon>
    </lineage>
</organism>
<dbReference type="RefSeq" id="XP_028886928.1">
    <property type="nucleotide sequence ID" value="XM_029021506.1"/>
</dbReference>
<keyword evidence="7" id="KW-1185">Reference proteome</keyword>
<dbReference type="OrthoDB" id="270009at2759"/>
<keyword evidence="2" id="KW-0479">Metal-binding</keyword>
<dbReference type="GeneID" id="39981286"/>
<keyword evidence="5" id="KW-0472">Membrane</keyword>
<dbReference type="VEuPathDB" id="TriTrypDB:TM35_000021880"/>
<protein>
    <submittedName>
        <fullName evidence="6">Putative electon transport protein SCO1/SCO2</fullName>
    </submittedName>
</protein>
<feature type="disulfide bond" description="Redox-active" evidence="3">
    <location>
        <begin position="248"/>
        <end position="252"/>
    </location>
</feature>
<dbReference type="SUPFAM" id="SSF52833">
    <property type="entry name" value="Thioredoxin-like"/>
    <property type="match status" value="1"/>
</dbReference>
<comment type="caution">
    <text evidence="6">The sequence shown here is derived from an EMBL/GenBank/DDBJ whole genome shotgun (WGS) entry which is preliminary data.</text>
</comment>
<keyword evidence="5" id="KW-1133">Transmembrane helix</keyword>
<dbReference type="FunFam" id="3.40.30.10:FF:000013">
    <property type="entry name" value="Blast:Protein SCO1 homolog, mitochondrial"/>
    <property type="match status" value="1"/>
</dbReference>
<dbReference type="InterPro" id="IPR003782">
    <property type="entry name" value="SCO1/SenC"/>
</dbReference>
<gene>
    <name evidence="6" type="ORF">TM35_000021880</name>
</gene>
<evidence type="ECO:0000256" key="3">
    <source>
        <dbReference type="PIRSR" id="PIRSR603782-2"/>
    </source>
</evidence>
<dbReference type="CDD" id="cd02968">
    <property type="entry name" value="SCO"/>
    <property type="match status" value="1"/>
</dbReference>
<evidence type="ECO:0000256" key="5">
    <source>
        <dbReference type="SAM" id="Phobius"/>
    </source>
</evidence>
<feature type="binding site" evidence="2">
    <location>
        <position position="252"/>
    </location>
    <ligand>
        <name>Cu cation</name>
        <dbReference type="ChEBI" id="CHEBI:23378"/>
    </ligand>
</feature>
<keyword evidence="3" id="KW-1015">Disulfide bond</keyword>
<evidence type="ECO:0000313" key="7">
    <source>
        <dbReference type="Proteomes" id="UP000192257"/>
    </source>
</evidence>
<evidence type="ECO:0000313" key="6">
    <source>
        <dbReference type="EMBL" id="ORC92862.1"/>
    </source>
</evidence>